<keyword evidence="8" id="KW-0378">Hydrolase</keyword>
<dbReference type="PANTHER" id="PTHR23200">
    <property type="entry name" value="METALLO-BETA-LACTAMASE DOMAIN-CONTAINING PROTEIN 1"/>
    <property type="match status" value="1"/>
</dbReference>
<dbReference type="SMART" id="SM00849">
    <property type="entry name" value="Lactamase_B"/>
    <property type="match status" value="1"/>
</dbReference>
<dbReference type="EMBL" id="QZJZ01000017">
    <property type="protein sequence ID" value="RJP61036.1"/>
    <property type="molecule type" value="Genomic_DNA"/>
</dbReference>
<evidence type="ECO:0000256" key="2">
    <source>
        <dbReference type="ARBA" id="ARBA00011738"/>
    </source>
</evidence>
<dbReference type="SUPFAM" id="SSF56281">
    <property type="entry name" value="Metallo-hydrolase/oxidoreductase"/>
    <property type="match status" value="1"/>
</dbReference>
<comment type="subcellular location">
    <subcellularLocation>
        <location evidence="1">Cytoplasm</location>
        <location evidence="1">Cytosol</location>
    </subcellularLocation>
</comment>
<evidence type="ECO:0000313" key="8">
    <source>
        <dbReference type="EMBL" id="RJP61036.1"/>
    </source>
</evidence>
<evidence type="ECO:0000259" key="7">
    <source>
        <dbReference type="SMART" id="SM00849"/>
    </source>
</evidence>
<dbReference type="InterPro" id="IPR001279">
    <property type="entry name" value="Metallo-B-lactamas"/>
</dbReference>
<dbReference type="GO" id="GO:0005829">
    <property type="term" value="C:cytosol"/>
    <property type="evidence" value="ECO:0007669"/>
    <property type="project" value="UniProtKB-SubCell"/>
</dbReference>
<gene>
    <name evidence="8" type="ORF">C4541_02900</name>
</gene>
<comment type="subunit">
    <text evidence="2">Homodimer.</text>
</comment>
<organism evidence="8 9">
    <name type="scientific">Candidatus Auribacter fodinae</name>
    <dbReference type="NCBI Taxonomy" id="2093366"/>
    <lineage>
        <taxon>Bacteria</taxon>
        <taxon>Pseudomonadati</taxon>
        <taxon>Candidatus Auribacterota</taxon>
        <taxon>Candidatus Auribacteria</taxon>
        <taxon>Candidatus Auribacterales</taxon>
        <taxon>Candidatus Auribacteraceae</taxon>
        <taxon>Candidatus Auribacter</taxon>
    </lineage>
</organism>
<evidence type="ECO:0000256" key="1">
    <source>
        <dbReference type="ARBA" id="ARBA00004514"/>
    </source>
</evidence>
<name>A0A3A4R9C2_9BACT</name>
<proteinExistence type="predicted"/>
<evidence type="ECO:0000256" key="3">
    <source>
        <dbReference type="ARBA" id="ARBA00014856"/>
    </source>
</evidence>
<dbReference type="InterPro" id="IPR039344">
    <property type="entry name" value="MBLAC1"/>
</dbReference>
<dbReference type="Gene3D" id="3.60.15.10">
    <property type="entry name" value="Ribonuclease Z/Hydroxyacylglutathione hydrolase-like"/>
    <property type="match status" value="1"/>
</dbReference>
<dbReference type="Proteomes" id="UP000266426">
    <property type="component" value="Unassembled WGS sequence"/>
</dbReference>
<feature type="domain" description="Metallo-beta-lactamase" evidence="7">
    <location>
        <begin position="21"/>
        <end position="176"/>
    </location>
</feature>
<comment type="catalytic activity">
    <reaction evidence="5">
        <text>a ribonucleotidyl-ribonucleotide-RNA + H2O = a 3'-end ribonucleotide-RNA + a 5'-end 5'-phospho-ribonucleoside-RNA + H(+)</text>
        <dbReference type="Rhea" id="RHEA:68096"/>
        <dbReference type="Rhea" id="RHEA-COMP:15179"/>
        <dbReference type="Rhea" id="RHEA-COMP:17355"/>
        <dbReference type="Rhea" id="RHEA-COMP:17428"/>
        <dbReference type="ChEBI" id="CHEBI:15377"/>
        <dbReference type="ChEBI" id="CHEBI:15378"/>
        <dbReference type="ChEBI" id="CHEBI:74896"/>
        <dbReference type="ChEBI" id="CHEBI:138282"/>
        <dbReference type="ChEBI" id="CHEBI:173118"/>
    </reaction>
    <physiologicalReaction direction="left-to-right" evidence="5">
        <dbReference type="Rhea" id="RHEA:68097"/>
    </physiologicalReaction>
</comment>
<protein>
    <recommendedName>
        <fullName evidence="3">Metallo-beta-lactamase domain-containing protein 1</fullName>
    </recommendedName>
    <alternativeName>
        <fullName evidence="4">Endoribonuclease MBLAC1</fullName>
    </alternativeName>
</protein>
<dbReference type="PANTHER" id="PTHR23200:SF48">
    <property type="entry name" value="METALLO-BETA-LACTAMASE DOMAIN-CONTAINING PROTEIN 1"/>
    <property type="match status" value="1"/>
</dbReference>
<dbReference type="GO" id="GO:0016787">
    <property type="term" value="F:hydrolase activity"/>
    <property type="evidence" value="ECO:0007669"/>
    <property type="project" value="UniProtKB-KW"/>
</dbReference>
<evidence type="ECO:0000256" key="5">
    <source>
        <dbReference type="ARBA" id="ARBA00044690"/>
    </source>
</evidence>
<dbReference type="CDD" id="cd07711">
    <property type="entry name" value="MBLAC1-like_MBL-fold"/>
    <property type="match status" value="1"/>
</dbReference>
<sequence>MAEVHVLVKGSINTDITIVWATTSLVLDEGITMVVDPGTVSSQQVIRDALAQFSLTPGDISHVCLTHTHLDHSRNTGMFPDAAVIDYWGTWHGPRYEYNISNRKISDNIELVMTPGHSSDSLSLLVKTDKGIVAICGDLFWSKYAPDIDPYAENQAQLEASRALITRQADWIVPGHSRMFKVER</sequence>
<dbReference type="InterPro" id="IPR036866">
    <property type="entry name" value="RibonucZ/Hydroxyglut_hydro"/>
</dbReference>
<evidence type="ECO:0000313" key="9">
    <source>
        <dbReference type="Proteomes" id="UP000266426"/>
    </source>
</evidence>
<accession>A0A3A4R9C2</accession>
<comment type="caution">
    <text evidence="8">The sequence shown here is derived from an EMBL/GenBank/DDBJ whole genome shotgun (WGS) entry which is preliminary data.</text>
</comment>
<dbReference type="AlphaFoldDB" id="A0A3A4R9C2"/>
<reference evidence="8 9" key="1">
    <citation type="journal article" date="2017" name="ISME J.">
        <title>Energy and carbon metabolisms in a deep terrestrial subsurface fluid microbial community.</title>
        <authorList>
            <person name="Momper L."/>
            <person name="Jungbluth S.P."/>
            <person name="Lee M.D."/>
            <person name="Amend J.P."/>
        </authorList>
    </citation>
    <scope>NUCLEOTIDE SEQUENCE [LARGE SCALE GENOMIC DNA]</scope>
    <source>
        <strain evidence="8">SURF_26</strain>
    </source>
</reference>
<evidence type="ECO:0000256" key="4">
    <source>
        <dbReference type="ARBA" id="ARBA00032988"/>
    </source>
</evidence>
<comment type="function">
    <text evidence="6">Endoribonuclease that catalyzes the hydrolysis of histone-coding pre-mRNA 3'-end. Involved in histone pre-mRNA processing during the S-phase of the cell cycle, which is required for entering/progressing through S-phase. Cleaves histone pre-mRNA at a major and a minor cleavage site after the 5'-ACCCA-3' and the 5'-ACCCACA-3' sequence, respectively, and located downstream of the stem-loop. May require the presence of the HDE element located at the histone pre-RNA 3'-end to avoid non-specific cleavage.</text>
</comment>
<evidence type="ECO:0000256" key="6">
    <source>
        <dbReference type="ARBA" id="ARBA00045869"/>
    </source>
</evidence>
<dbReference type="Pfam" id="PF00753">
    <property type="entry name" value="Lactamase_B"/>
    <property type="match status" value="1"/>
</dbReference>